<organism evidence="18">
    <name type="scientific">Leptosphaeria maculans (strain JN3 / isolate v23.1.3 / race Av1-4-5-6-7-8)</name>
    <name type="common">Blackleg fungus</name>
    <name type="synonym">Phoma lingam</name>
    <dbReference type="NCBI Taxonomy" id="985895"/>
    <lineage>
        <taxon>Eukaryota</taxon>
        <taxon>Fungi</taxon>
        <taxon>Dikarya</taxon>
        <taxon>Ascomycota</taxon>
        <taxon>Pezizomycotina</taxon>
        <taxon>Dothideomycetes</taxon>
        <taxon>Pleosporomycetidae</taxon>
        <taxon>Pleosporales</taxon>
        <taxon>Pleosporineae</taxon>
        <taxon>Leptosphaeriaceae</taxon>
        <taxon>Plenodomus</taxon>
        <taxon>Plenodomus lingam/Leptosphaeria maculans species complex</taxon>
    </lineage>
</organism>
<feature type="chain" id="PRO_5003193115" description="endo-polygalacturonase" evidence="16">
    <location>
        <begin position="21"/>
        <end position="444"/>
    </location>
</feature>
<evidence type="ECO:0000256" key="7">
    <source>
        <dbReference type="ARBA" id="ARBA00022801"/>
    </source>
</evidence>
<comment type="catalytic activity">
    <reaction evidence="12">
        <text>(1,4-alpha-D-galacturonosyl)n+m + H2O = (1,4-alpha-D-galacturonosyl)n + (1,4-alpha-D-galacturonosyl)m.</text>
        <dbReference type="EC" id="3.2.1.15"/>
    </reaction>
</comment>
<dbReference type="AlphaFoldDB" id="E4ZR71"/>
<keyword evidence="6" id="KW-0677">Repeat</keyword>
<accession>E4ZR71</accession>
<evidence type="ECO:0000256" key="14">
    <source>
        <dbReference type="RuleBase" id="RU361169"/>
    </source>
</evidence>
<dbReference type="CAZy" id="GH28">
    <property type="family name" value="Glycoside Hydrolase Family 28"/>
</dbReference>
<feature type="compositionally biased region" description="Basic and acidic residues" evidence="15">
    <location>
        <begin position="31"/>
        <end position="44"/>
    </location>
</feature>
<dbReference type="EC" id="3.2.1.15" evidence="3"/>
<gene>
    <name evidence="17" type="ORF">LEMA_P034100.1</name>
</gene>
<keyword evidence="7 14" id="KW-0378">Hydrolase</keyword>
<dbReference type="InParanoid" id="E4ZR71"/>
<keyword evidence="10 14" id="KW-0326">Glycosidase</keyword>
<evidence type="ECO:0000313" key="17">
    <source>
        <dbReference type="EMBL" id="CBX93736.1"/>
    </source>
</evidence>
<name>E4ZR71_LEPMJ</name>
<dbReference type="GO" id="GO:0071555">
    <property type="term" value="P:cell wall organization"/>
    <property type="evidence" value="ECO:0007669"/>
    <property type="project" value="UniProtKB-KW"/>
</dbReference>
<comment type="similarity">
    <text evidence="2 14">Belongs to the glycosyl hydrolase 28 family.</text>
</comment>
<keyword evidence="9" id="KW-0325">Glycoprotein</keyword>
<dbReference type="SMART" id="SM00710">
    <property type="entry name" value="PbH1"/>
    <property type="match status" value="7"/>
</dbReference>
<evidence type="ECO:0000256" key="2">
    <source>
        <dbReference type="ARBA" id="ARBA00008834"/>
    </source>
</evidence>
<evidence type="ECO:0000256" key="1">
    <source>
        <dbReference type="ARBA" id="ARBA00004613"/>
    </source>
</evidence>
<sequence length="444" mass="46567">MRTNSLLAVLALAIIKDVAAFPSKQSSGNDEGSKKSHNNNDKPTKSSSHKGAPSPKPRPQPQGGHSNSSSSNCHVTTYDAIPAAVSGCTDITLDGITVPGKSTIDLSSLKQGSKVTFAGRTFWEHGDANYPLVKISGVDVEITGAEGAVLDGNGACWWDGLGSNGGVAKPNHFFQVRGVSGKSCIHDLYIENYPVHGIMVSGSSGLDIHHVTLNNTAGEAPNSRSNGKPASHNSDGFGMSSTTDSTIHDCTVINQDDCVAVTSGNNILIENMECLGSPHGLSIGSVGGKSSKLRSITSSGEHSANGIPSADNTVTNVTFKNSNVRNSENGIRIKSNENTTGLVQNILFENIHVENIFKYGIVLQQDYLNGGPTGKPTNGVKFKDITIRNIKGTATKDAKNYYILCGKGSCENITIDNVDITGGGEKSTCNFKTSGSFDCDGGFQ</sequence>
<feature type="region of interest" description="Disordered" evidence="15">
    <location>
        <begin position="21"/>
        <end position="73"/>
    </location>
</feature>
<evidence type="ECO:0000256" key="3">
    <source>
        <dbReference type="ARBA" id="ARBA00012736"/>
    </source>
</evidence>
<evidence type="ECO:0000256" key="11">
    <source>
        <dbReference type="ARBA" id="ARBA00023316"/>
    </source>
</evidence>
<comment type="function">
    <text evidence="13">Involved in maceration and soft-rotting of plant tissue. Hydrolyzes the 1,4-alpha glycosidic bonds of de-esterified pectate in the smooth region of the plant cell wall.</text>
</comment>
<dbReference type="SUPFAM" id="SSF51126">
    <property type="entry name" value="Pectin lyase-like"/>
    <property type="match status" value="1"/>
</dbReference>
<dbReference type="GO" id="GO:0004650">
    <property type="term" value="F:polygalacturonase activity"/>
    <property type="evidence" value="ECO:0007669"/>
    <property type="project" value="UniProtKB-EC"/>
</dbReference>
<dbReference type="EMBL" id="FP929116">
    <property type="protein sequence ID" value="CBX93736.1"/>
    <property type="molecule type" value="Genomic_DNA"/>
</dbReference>
<dbReference type="InterPro" id="IPR050434">
    <property type="entry name" value="Glycosyl_hydrlase_28"/>
</dbReference>
<feature type="signal peptide" evidence="16">
    <location>
        <begin position="1"/>
        <end position="20"/>
    </location>
</feature>
<dbReference type="VEuPathDB" id="FungiDB:LEMA_P034100.1"/>
<keyword evidence="4" id="KW-0964">Secreted</keyword>
<evidence type="ECO:0000256" key="16">
    <source>
        <dbReference type="SAM" id="SignalP"/>
    </source>
</evidence>
<keyword evidence="8" id="KW-1015">Disulfide bond</keyword>
<evidence type="ECO:0000256" key="5">
    <source>
        <dbReference type="ARBA" id="ARBA00022729"/>
    </source>
</evidence>
<evidence type="ECO:0000256" key="12">
    <source>
        <dbReference type="ARBA" id="ARBA00034074"/>
    </source>
</evidence>
<proteinExistence type="inferred from homology"/>
<comment type="subcellular location">
    <subcellularLocation>
        <location evidence="1">Secreted</location>
    </subcellularLocation>
</comment>
<dbReference type="PANTHER" id="PTHR31884:SF9">
    <property type="entry name" value="ENDOPOLYGALACTURONASE D-RELATED"/>
    <property type="match status" value="1"/>
</dbReference>
<evidence type="ECO:0000256" key="4">
    <source>
        <dbReference type="ARBA" id="ARBA00022525"/>
    </source>
</evidence>
<dbReference type="STRING" id="985895.E4ZR71"/>
<dbReference type="OMA" id="SGDSCNY"/>
<evidence type="ECO:0000256" key="15">
    <source>
        <dbReference type="SAM" id="MobiDB-lite"/>
    </source>
</evidence>
<dbReference type="HOGENOM" id="CLU_040116_0_0_1"/>
<evidence type="ECO:0000256" key="10">
    <source>
        <dbReference type="ARBA" id="ARBA00023295"/>
    </source>
</evidence>
<feature type="region of interest" description="Disordered" evidence="15">
    <location>
        <begin position="216"/>
        <end position="240"/>
    </location>
</feature>
<dbReference type="eggNOG" id="ENOG502QW1P">
    <property type="taxonomic scope" value="Eukaryota"/>
</dbReference>
<evidence type="ECO:0000256" key="9">
    <source>
        <dbReference type="ARBA" id="ARBA00023180"/>
    </source>
</evidence>
<evidence type="ECO:0000256" key="6">
    <source>
        <dbReference type="ARBA" id="ARBA00022737"/>
    </source>
</evidence>
<keyword evidence="18" id="KW-1185">Reference proteome</keyword>
<dbReference type="Gene3D" id="2.160.20.10">
    <property type="entry name" value="Single-stranded right-handed beta-helix, Pectin lyase-like"/>
    <property type="match status" value="1"/>
</dbReference>
<dbReference type="Pfam" id="PF00295">
    <property type="entry name" value="Glyco_hydro_28"/>
    <property type="match status" value="1"/>
</dbReference>
<reference evidence="18" key="1">
    <citation type="journal article" date="2011" name="Nat. Commun.">
        <title>Effector diversification within compartments of the Leptosphaeria maculans genome affected by Repeat-Induced Point mutations.</title>
        <authorList>
            <person name="Rouxel T."/>
            <person name="Grandaubert J."/>
            <person name="Hane J.K."/>
            <person name="Hoede C."/>
            <person name="van de Wouw A.P."/>
            <person name="Couloux A."/>
            <person name="Dominguez V."/>
            <person name="Anthouard V."/>
            <person name="Bally P."/>
            <person name="Bourras S."/>
            <person name="Cozijnsen A.J."/>
            <person name="Ciuffetti L.M."/>
            <person name="Degrave A."/>
            <person name="Dilmaghani A."/>
            <person name="Duret L."/>
            <person name="Fudal I."/>
            <person name="Goodwin S.B."/>
            <person name="Gout L."/>
            <person name="Glaser N."/>
            <person name="Linglin J."/>
            <person name="Kema G.H.J."/>
            <person name="Lapalu N."/>
            <person name="Lawrence C.B."/>
            <person name="May K."/>
            <person name="Meyer M."/>
            <person name="Ollivier B."/>
            <person name="Poulain J."/>
            <person name="Schoch C.L."/>
            <person name="Simon A."/>
            <person name="Spatafora J.W."/>
            <person name="Stachowiak A."/>
            <person name="Turgeon B.G."/>
            <person name="Tyler B.M."/>
            <person name="Vincent D."/>
            <person name="Weissenbach J."/>
            <person name="Amselem J."/>
            <person name="Quesneville H."/>
            <person name="Oliver R.P."/>
            <person name="Wincker P."/>
            <person name="Balesdent M.-H."/>
            <person name="Howlett B.J."/>
        </authorList>
    </citation>
    <scope>NUCLEOTIDE SEQUENCE [LARGE SCALE GENOMIC DNA]</scope>
    <source>
        <strain evidence="18">JN3 / isolate v23.1.3 / race Av1-4-5-6-7-8</strain>
    </source>
</reference>
<dbReference type="GO" id="GO:0045490">
    <property type="term" value="P:pectin catabolic process"/>
    <property type="evidence" value="ECO:0007669"/>
    <property type="project" value="TreeGrafter"/>
</dbReference>
<dbReference type="GO" id="GO:0005576">
    <property type="term" value="C:extracellular region"/>
    <property type="evidence" value="ECO:0007669"/>
    <property type="project" value="UniProtKB-SubCell"/>
</dbReference>
<keyword evidence="11" id="KW-0961">Cell wall biogenesis/degradation</keyword>
<dbReference type="InterPro" id="IPR012334">
    <property type="entry name" value="Pectin_lyas_fold"/>
</dbReference>
<evidence type="ECO:0000313" key="18">
    <source>
        <dbReference type="Proteomes" id="UP000002668"/>
    </source>
</evidence>
<keyword evidence="5 16" id="KW-0732">Signal</keyword>
<protein>
    <recommendedName>
        <fullName evidence="3">endo-polygalacturonase</fullName>
        <ecNumber evidence="3">3.2.1.15</ecNumber>
    </recommendedName>
</protein>
<evidence type="ECO:0000256" key="8">
    <source>
        <dbReference type="ARBA" id="ARBA00023157"/>
    </source>
</evidence>
<dbReference type="InterPro" id="IPR006626">
    <property type="entry name" value="PbH1"/>
</dbReference>
<dbReference type="PANTHER" id="PTHR31884">
    <property type="entry name" value="POLYGALACTURONASE"/>
    <property type="match status" value="1"/>
</dbReference>
<dbReference type="InterPro" id="IPR011050">
    <property type="entry name" value="Pectin_lyase_fold/virulence"/>
</dbReference>
<dbReference type="OrthoDB" id="1546079at2759"/>
<dbReference type="Proteomes" id="UP000002668">
    <property type="component" value="Genome"/>
</dbReference>
<dbReference type="InterPro" id="IPR000743">
    <property type="entry name" value="Glyco_hydro_28"/>
</dbReference>
<evidence type="ECO:0000256" key="13">
    <source>
        <dbReference type="ARBA" id="ARBA00037707"/>
    </source>
</evidence>